<reference evidence="3" key="1">
    <citation type="submission" date="2016-10" db="EMBL/GenBank/DDBJ databases">
        <authorList>
            <person name="Varghese N."/>
            <person name="Submissions S."/>
        </authorList>
    </citation>
    <scope>NUCLEOTIDE SEQUENCE [LARGE SCALE GENOMIC DNA]</scope>
    <source>
        <strain evidence="3">OR362-8,ATCC BAA-1266,JCM 13504</strain>
    </source>
</reference>
<sequence>MKKIGTLTRCLAVLSLLGAATSAHAQTKAGTPQRYKDTVEANPTADADIRVVTEYVNTLVGGNAEKAKTMLASTYKGYGPSAVDSTTTEQLLRQWQRNYTTQTNRKFTFVAATFRVKSGSLKGNWVSLWGNYAFTQNGKNATFPIHYTAHVTNGKIDVDRIYYDNLYVSQALGYKLVPPATAAAAAGGK</sequence>
<protein>
    <recommendedName>
        <fullName evidence="4">SnoaL-like domain-containing protein</fullName>
    </recommendedName>
</protein>
<dbReference type="OrthoDB" id="893139at2"/>
<evidence type="ECO:0000313" key="3">
    <source>
        <dbReference type="Proteomes" id="UP000199029"/>
    </source>
</evidence>
<dbReference type="Proteomes" id="UP000199029">
    <property type="component" value="Unassembled WGS sequence"/>
</dbReference>
<organism evidence="2 3">
    <name type="scientific">Hymenobacter arizonensis</name>
    <name type="common">Siccationidurans arizonensis</name>
    <dbReference type="NCBI Taxonomy" id="1227077"/>
    <lineage>
        <taxon>Bacteria</taxon>
        <taxon>Pseudomonadati</taxon>
        <taxon>Bacteroidota</taxon>
        <taxon>Cytophagia</taxon>
        <taxon>Cytophagales</taxon>
        <taxon>Hymenobacteraceae</taxon>
        <taxon>Hymenobacter</taxon>
    </lineage>
</organism>
<name>A0A1I5ZN75_HYMAR</name>
<feature type="signal peptide" evidence="1">
    <location>
        <begin position="1"/>
        <end position="25"/>
    </location>
</feature>
<dbReference type="RefSeq" id="WP_092675210.1">
    <property type="nucleotide sequence ID" value="NZ_FOXS01000004.1"/>
</dbReference>
<dbReference type="InterPro" id="IPR032710">
    <property type="entry name" value="NTF2-like_dom_sf"/>
</dbReference>
<evidence type="ECO:0000313" key="2">
    <source>
        <dbReference type="EMBL" id="SFQ57850.1"/>
    </source>
</evidence>
<gene>
    <name evidence="2" type="ORF">SAMN04515668_3052</name>
</gene>
<proteinExistence type="predicted"/>
<dbReference type="SUPFAM" id="SSF54427">
    <property type="entry name" value="NTF2-like"/>
    <property type="match status" value="1"/>
</dbReference>
<dbReference type="Gene3D" id="3.10.450.50">
    <property type="match status" value="1"/>
</dbReference>
<keyword evidence="1" id="KW-0732">Signal</keyword>
<dbReference type="EMBL" id="FOXS01000004">
    <property type="protein sequence ID" value="SFQ57850.1"/>
    <property type="molecule type" value="Genomic_DNA"/>
</dbReference>
<dbReference type="AlphaFoldDB" id="A0A1I5ZN75"/>
<accession>A0A1I5ZN75</accession>
<evidence type="ECO:0000256" key="1">
    <source>
        <dbReference type="SAM" id="SignalP"/>
    </source>
</evidence>
<keyword evidence="3" id="KW-1185">Reference proteome</keyword>
<evidence type="ECO:0008006" key="4">
    <source>
        <dbReference type="Google" id="ProtNLM"/>
    </source>
</evidence>
<feature type="chain" id="PRO_5011607473" description="SnoaL-like domain-containing protein" evidence="1">
    <location>
        <begin position="26"/>
        <end position="189"/>
    </location>
</feature>
<dbReference type="STRING" id="1227077.SAMN04515668_3052"/>